<dbReference type="GO" id="GO:0051539">
    <property type="term" value="F:4 iron, 4 sulfur cluster binding"/>
    <property type="evidence" value="ECO:0007669"/>
    <property type="project" value="UniProtKB-UniRule"/>
</dbReference>
<keyword evidence="16" id="KW-1185">Reference proteome</keyword>
<feature type="non-terminal residue" evidence="15">
    <location>
        <position position="473"/>
    </location>
</feature>
<evidence type="ECO:0000313" key="15">
    <source>
        <dbReference type="EMBL" id="CAL4110105.1"/>
    </source>
</evidence>
<dbReference type="SUPFAM" id="SSF48150">
    <property type="entry name" value="DNA-glycosylase"/>
    <property type="match status" value="1"/>
</dbReference>
<dbReference type="Pfam" id="PF00730">
    <property type="entry name" value="HhH-GPD"/>
    <property type="match status" value="1"/>
</dbReference>
<gene>
    <name evidence="15" type="ORF">MNOR_LOCUS19315</name>
</gene>
<dbReference type="EC" id="3.2.2.31" evidence="3 13"/>
<dbReference type="InterPro" id="IPR003651">
    <property type="entry name" value="Endonuclease3_FeS-loop_motif"/>
</dbReference>
<keyword evidence="12 13" id="KW-0326">Glycosidase</keyword>
<dbReference type="GO" id="GO:0006298">
    <property type="term" value="P:mismatch repair"/>
    <property type="evidence" value="ECO:0007669"/>
    <property type="project" value="TreeGrafter"/>
</dbReference>
<keyword evidence="11" id="KW-0234">DNA repair</keyword>
<dbReference type="AlphaFoldDB" id="A0AAV2R527"/>
<keyword evidence="8" id="KW-0378">Hydrolase</keyword>
<dbReference type="GO" id="GO:0032357">
    <property type="term" value="F:oxidized purine DNA binding"/>
    <property type="evidence" value="ECO:0007669"/>
    <property type="project" value="TreeGrafter"/>
</dbReference>
<dbReference type="InterPro" id="IPR029119">
    <property type="entry name" value="MutY_C"/>
</dbReference>
<dbReference type="PANTHER" id="PTHR42944:SF1">
    <property type="entry name" value="ADENINE DNA GLYCOSYLASE"/>
    <property type="match status" value="1"/>
</dbReference>
<keyword evidence="6" id="KW-0479">Metal-binding</keyword>
<dbReference type="SMART" id="SM00478">
    <property type="entry name" value="ENDO3c"/>
    <property type="match status" value="1"/>
</dbReference>
<feature type="domain" description="HhH-GPD" evidence="14">
    <location>
        <begin position="66"/>
        <end position="218"/>
    </location>
</feature>
<dbReference type="GO" id="GO:0005634">
    <property type="term" value="C:nucleus"/>
    <property type="evidence" value="ECO:0007669"/>
    <property type="project" value="TreeGrafter"/>
</dbReference>
<dbReference type="InterPro" id="IPR011257">
    <property type="entry name" value="DNA_glycosylase"/>
</dbReference>
<evidence type="ECO:0000256" key="1">
    <source>
        <dbReference type="ARBA" id="ARBA00000843"/>
    </source>
</evidence>
<evidence type="ECO:0000256" key="4">
    <source>
        <dbReference type="ARBA" id="ARBA00022023"/>
    </source>
</evidence>
<dbReference type="GO" id="GO:0000701">
    <property type="term" value="F:purine-specific mismatch base pair DNA N-glycosylase activity"/>
    <property type="evidence" value="ECO:0007669"/>
    <property type="project" value="UniProtKB-EC"/>
</dbReference>
<keyword evidence="9 13" id="KW-0408">Iron</keyword>
<dbReference type="CDD" id="cd00056">
    <property type="entry name" value="ENDO3c"/>
    <property type="match status" value="1"/>
</dbReference>
<dbReference type="CDD" id="cd03431">
    <property type="entry name" value="NUDIX_DNA_Glycosylase_C-MutY"/>
    <property type="match status" value="1"/>
</dbReference>
<dbReference type="GO" id="GO:0046872">
    <property type="term" value="F:metal ion binding"/>
    <property type="evidence" value="ECO:0007669"/>
    <property type="project" value="UniProtKB-UniRule"/>
</dbReference>
<evidence type="ECO:0000256" key="13">
    <source>
        <dbReference type="RuleBase" id="RU365096"/>
    </source>
</evidence>
<dbReference type="Gene3D" id="1.10.1670.10">
    <property type="entry name" value="Helix-hairpin-Helix base-excision DNA repair enzymes (C-terminal)"/>
    <property type="match status" value="1"/>
</dbReference>
<dbReference type="GO" id="GO:0035485">
    <property type="term" value="F:adenine/guanine mispair binding"/>
    <property type="evidence" value="ECO:0007669"/>
    <property type="project" value="TreeGrafter"/>
</dbReference>
<reference evidence="15 16" key="1">
    <citation type="submission" date="2024-05" db="EMBL/GenBank/DDBJ databases">
        <authorList>
            <person name="Wallberg A."/>
        </authorList>
    </citation>
    <scope>NUCLEOTIDE SEQUENCE [LARGE SCALE GENOMIC DNA]</scope>
</reference>
<comment type="cofactor">
    <cofactor evidence="13">
        <name>[4Fe-4S] cluster</name>
        <dbReference type="ChEBI" id="CHEBI:49883"/>
    </cofactor>
    <text evidence="13">Binds 1 [4Fe-4S] cluster.</text>
</comment>
<proteinExistence type="inferred from homology"/>
<evidence type="ECO:0000256" key="10">
    <source>
        <dbReference type="ARBA" id="ARBA00023014"/>
    </source>
</evidence>
<dbReference type="InterPro" id="IPR023170">
    <property type="entry name" value="HhH_base_excis_C"/>
</dbReference>
<name>A0AAV2R527_MEGNR</name>
<dbReference type="InterPro" id="IPR004036">
    <property type="entry name" value="Endonuclease-III-like_CS2"/>
</dbReference>
<evidence type="ECO:0000256" key="11">
    <source>
        <dbReference type="ARBA" id="ARBA00023204"/>
    </source>
</evidence>
<dbReference type="GO" id="GO:0006284">
    <property type="term" value="P:base-excision repair"/>
    <property type="evidence" value="ECO:0007669"/>
    <property type="project" value="UniProtKB-UniRule"/>
</dbReference>
<protein>
    <recommendedName>
        <fullName evidence="4 13">Adenine DNA glycosylase</fullName>
        <ecNumber evidence="3 13">3.2.2.31</ecNumber>
    </recommendedName>
</protein>
<evidence type="ECO:0000256" key="9">
    <source>
        <dbReference type="ARBA" id="ARBA00023004"/>
    </source>
</evidence>
<evidence type="ECO:0000256" key="8">
    <source>
        <dbReference type="ARBA" id="ARBA00022801"/>
    </source>
</evidence>
<dbReference type="PROSITE" id="PS01155">
    <property type="entry name" value="ENDONUCLEASE_III_2"/>
    <property type="match status" value="1"/>
</dbReference>
<evidence type="ECO:0000256" key="6">
    <source>
        <dbReference type="ARBA" id="ARBA00022723"/>
    </source>
</evidence>
<dbReference type="Gene3D" id="3.90.79.10">
    <property type="entry name" value="Nucleoside Triphosphate Pyrophosphohydrolase"/>
    <property type="match status" value="1"/>
</dbReference>
<keyword evidence="10" id="KW-0411">Iron-sulfur</keyword>
<evidence type="ECO:0000313" key="16">
    <source>
        <dbReference type="Proteomes" id="UP001497623"/>
    </source>
</evidence>
<dbReference type="InterPro" id="IPR015797">
    <property type="entry name" value="NUDIX_hydrolase-like_dom_sf"/>
</dbReference>
<dbReference type="SMART" id="SM00525">
    <property type="entry name" value="FES"/>
    <property type="match status" value="1"/>
</dbReference>
<evidence type="ECO:0000259" key="14">
    <source>
        <dbReference type="SMART" id="SM00478"/>
    </source>
</evidence>
<keyword evidence="7 13" id="KW-0227">DNA damage</keyword>
<dbReference type="Proteomes" id="UP001497623">
    <property type="component" value="Unassembled WGS sequence"/>
</dbReference>
<comment type="similarity">
    <text evidence="2 13">Belongs to the Nth/MutY family.</text>
</comment>
<evidence type="ECO:0000256" key="7">
    <source>
        <dbReference type="ARBA" id="ARBA00022763"/>
    </source>
</evidence>
<comment type="catalytic activity">
    <reaction evidence="1 13">
        <text>Hydrolyzes free adenine bases from 7,8-dihydro-8-oxoguanine:adenine mismatched double-stranded DNA, leaving an apurinic site.</text>
        <dbReference type="EC" id="3.2.2.31"/>
    </reaction>
</comment>
<dbReference type="SUPFAM" id="SSF55811">
    <property type="entry name" value="Nudix"/>
    <property type="match status" value="1"/>
</dbReference>
<evidence type="ECO:0000256" key="2">
    <source>
        <dbReference type="ARBA" id="ARBA00008343"/>
    </source>
</evidence>
<keyword evidence="5" id="KW-0004">4Fe-4S</keyword>
<dbReference type="FunFam" id="1.10.340.30:FF:000002">
    <property type="entry name" value="Adenine DNA glycosylase"/>
    <property type="match status" value="1"/>
</dbReference>
<dbReference type="FunFam" id="1.10.1670.10:FF:000002">
    <property type="entry name" value="Adenine DNA glycosylase"/>
    <property type="match status" value="1"/>
</dbReference>
<comment type="function">
    <text evidence="13">Adenine glycosylase active on G-A mispairs.</text>
</comment>
<evidence type="ECO:0000256" key="3">
    <source>
        <dbReference type="ARBA" id="ARBA00012045"/>
    </source>
</evidence>
<dbReference type="Pfam" id="PF14815">
    <property type="entry name" value="NUDIX_4"/>
    <property type="match status" value="1"/>
</dbReference>
<dbReference type="GO" id="GO:0034039">
    <property type="term" value="F:8-oxo-7,8-dihydroguanine DNA N-glycosylase activity"/>
    <property type="evidence" value="ECO:0007669"/>
    <property type="project" value="TreeGrafter"/>
</dbReference>
<dbReference type="EMBL" id="CAXKWB010014280">
    <property type="protein sequence ID" value="CAL4110105.1"/>
    <property type="molecule type" value="Genomic_DNA"/>
</dbReference>
<organism evidence="15 16">
    <name type="scientific">Meganyctiphanes norvegica</name>
    <name type="common">Northern krill</name>
    <name type="synonym">Thysanopoda norvegica</name>
    <dbReference type="NCBI Taxonomy" id="48144"/>
    <lineage>
        <taxon>Eukaryota</taxon>
        <taxon>Metazoa</taxon>
        <taxon>Ecdysozoa</taxon>
        <taxon>Arthropoda</taxon>
        <taxon>Crustacea</taxon>
        <taxon>Multicrustacea</taxon>
        <taxon>Malacostraca</taxon>
        <taxon>Eumalacostraca</taxon>
        <taxon>Eucarida</taxon>
        <taxon>Euphausiacea</taxon>
        <taxon>Euphausiidae</taxon>
        <taxon>Meganyctiphanes</taxon>
    </lineage>
</organism>
<dbReference type="InterPro" id="IPR003265">
    <property type="entry name" value="HhH-GPD_domain"/>
</dbReference>
<dbReference type="PANTHER" id="PTHR42944">
    <property type="entry name" value="ADENINE DNA GLYCOSYLASE"/>
    <property type="match status" value="1"/>
</dbReference>
<accession>A0AAV2R527</accession>
<evidence type="ECO:0000256" key="5">
    <source>
        <dbReference type="ARBA" id="ARBA00022485"/>
    </source>
</evidence>
<dbReference type="InterPro" id="IPR044298">
    <property type="entry name" value="MIG/MutY"/>
</dbReference>
<sequence>MKTAKKLEKCIIGSLHTFSEEEVSIIQKKLLIWYHKNKRLLPWRTIAEIEKDINKRVYSVWISEIMLQQTQVATVISYFQKWISKWPTVETLSKATLEEVNEVWAGLGYYSRARRLHEGAVKVVEELNGEIPRTRDKLISGLPGVGQYTGSAIASIALKENVGVVDGNVVRVFSRLRGIGKDSTSQVTIDHFWSLANGIVDLTTPGDFNQGLMELGATICTPKNPQCTSCPLSNVCVAYAKCRNVNSLANHFIKSENTDTKQEDQSYLRDIECLPDCDFCFSKEDWNESLGVQNYPRKGQKTKSREEISAVVLIRRTNGEMLLLQRPAKGLLANLYEFVSISISGEDDYESYVTDKLVDDYGLTHKTAQSRKYITEVLHIFSHIRQTYRVYILEVNKDAKVIWPSHYQSHVWLNKDAFLASATSTAMKKVLKATDSSATKNKDKSSKRKLEITPLQMKKQKSIASFFVATKKE</sequence>
<comment type="caution">
    <text evidence="15">The sequence shown here is derived from an EMBL/GenBank/DDBJ whole genome shotgun (WGS) entry which is preliminary data.</text>
</comment>
<evidence type="ECO:0000256" key="12">
    <source>
        <dbReference type="ARBA" id="ARBA00023295"/>
    </source>
</evidence>
<dbReference type="Gene3D" id="1.10.340.30">
    <property type="entry name" value="Hypothetical protein, domain 2"/>
    <property type="match status" value="1"/>
</dbReference>